<feature type="transmembrane region" description="Helical" evidence="6">
    <location>
        <begin position="221"/>
        <end position="244"/>
    </location>
</feature>
<dbReference type="InterPro" id="IPR002293">
    <property type="entry name" value="AA/rel_permease1"/>
</dbReference>
<comment type="subcellular location">
    <subcellularLocation>
        <location evidence="1">Cell membrane</location>
        <topology evidence="1">Multi-pass membrane protein</topology>
    </subcellularLocation>
</comment>
<feature type="transmembrane region" description="Helical" evidence="6">
    <location>
        <begin position="6"/>
        <end position="24"/>
    </location>
</feature>
<dbReference type="AlphaFoldDB" id="A0A7S2UWC9"/>
<evidence type="ECO:0000256" key="3">
    <source>
        <dbReference type="ARBA" id="ARBA00022692"/>
    </source>
</evidence>
<gene>
    <name evidence="7" type="ORF">FJAP1339_LOCUS3683</name>
</gene>
<sequence>MNRSILNIWAVGVGAVIGGDFFGWNPTLEAGYGGALLALFLGTVVYVLLVMTVAELSSRFPKAGGAHVYVLECVGPGAAYVTGVAEVLKTVSVTAAAVDAIAEYLTGSLGISNSALGQNIDVFIWFFALFVLTVINCIGIKATFGFQISVLLLSISVLFIFYVGAIPFVNFSEYAVPHGWFPNGIKGFMKGLPFVLWMLLGVEEVPQAVEHVDNPSRDIPAGAGLALVTLFILGLATITLSAAAPPGTEALIHSEAPLLTSYKAIYGPDSHMVSVISFLAMSGLIASLHSFVYFSGQVVYGLSRDSFLPAGLAKVHDTFGTPCIAFVLSGTLCFAMPLFFKIILGPTDCVNVLVGVALESGMISYFLQMIAYIRLKSCGKSCPEISDVYESPFGVWGAYITTFFLLFIYGGVVYLAISNFDHLLGMLFVGTLLLLSVVHYILVVSRKESKLQYFSLANNIE</sequence>
<dbReference type="GO" id="GO:0005886">
    <property type="term" value="C:plasma membrane"/>
    <property type="evidence" value="ECO:0007669"/>
    <property type="project" value="UniProtKB-SubCell"/>
</dbReference>
<organism evidence="7">
    <name type="scientific">Fibrocapsa japonica</name>
    <dbReference type="NCBI Taxonomy" id="94617"/>
    <lineage>
        <taxon>Eukaryota</taxon>
        <taxon>Sar</taxon>
        <taxon>Stramenopiles</taxon>
        <taxon>Ochrophyta</taxon>
        <taxon>Raphidophyceae</taxon>
        <taxon>Chattonellales</taxon>
        <taxon>Chattonellaceae</taxon>
        <taxon>Fibrocapsa</taxon>
    </lineage>
</organism>
<name>A0A7S2UWC9_9STRA</name>
<accession>A0A7S2UWC9</accession>
<dbReference type="EMBL" id="HBHR01007506">
    <property type="protein sequence ID" value="CAD9861161.1"/>
    <property type="molecule type" value="Transcribed_RNA"/>
</dbReference>
<evidence type="ECO:0000256" key="4">
    <source>
        <dbReference type="ARBA" id="ARBA00022989"/>
    </source>
</evidence>
<proteinExistence type="predicted"/>
<feature type="transmembrane region" description="Helical" evidence="6">
    <location>
        <begin position="151"/>
        <end position="171"/>
    </location>
</feature>
<protein>
    <recommendedName>
        <fullName evidence="8">Amino acid permease/ SLC12A domain-containing protein</fullName>
    </recommendedName>
</protein>
<feature type="transmembrane region" description="Helical" evidence="6">
    <location>
        <begin position="122"/>
        <end position="144"/>
    </location>
</feature>
<feature type="transmembrane region" description="Helical" evidence="6">
    <location>
        <begin position="350"/>
        <end position="373"/>
    </location>
</feature>
<feature type="transmembrane region" description="Helical" evidence="6">
    <location>
        <begin position="423"/>
        <end position="443"/>
    </location>
</feature>
<dbReference type="PIRSF" id="PIRSF006060">
    <property type="entry name" value="AA_transporter"/>
    <property type="match status" value="1"/>
</dbReference>
<keyword evidence="5 6" id="KW-0472">Membrane</keyword>
<dbReference type="Pfam" id="PF13520">
    <property type="entry name" value="AA_permease_2"/>
    <property type="match status" value="1"/>
</dbReference>
<keyword evidence="4 6" id="KW-1133">Transmembrane helix</keyword>
<keyword evidence="2" id="KW-1003">Cell membrane</keyword>
<feature type="transmembrane region" description="Helical" evidence="6">
    <location>
        <begin position="323"/>
        <end position="344"/>
    </location>
</feature>
<feature type="transmembrane region" description="Helical" evidence="6">
    <location>
        <begin position="393"/>
        <end position="417"/>
    </location>
</feature>
<evidence type="ECO:0000313" key="7">
    <source>
        <dbReference type="EMBL" id="CAD9861161.1"/>
    </source>
</evidence>
<dbReference type="Gene3D" id="1.20.1740.10">
    <property type="entry name" value="Amino acid/polyamine transporter I"/>
    <property type="match status" value="1"/>
</dbReference>
<keyword evidence="3 6" id="KW-0812">Transmembrane</keyword>
<dbReference type="PANTHER" id="PTHR42770:SF7">
    <property type="entry name" value="MEMBRANE PROTEIN"/>
    <property type="match status" value="1"/>
</dbReference>
<evidence type="ECO:0008006" key="8">
    <source>
        <dbReference type="Google" id="ProtNLM"/>
    </source>
</evidence>
<reference evidence="7" key="1">
    <citation type="submission" date="2021-01" db="EMBL/GenBank/DDBJ databases">
        <authorList>
            <person name="Corre E."/>
            <person name="Pelletier E."/>
            <person name="Niang G."/>
            <person name="Scheremetjew M."/>
            <person name="Finn R."/>
            <person name="Kale V."/>
            <person name="Holt S."/>
            <person name="Cochrane G."/>
            <person name="Meng A."/>
            <person name="Brown T."/>
            <person name="Cohen L."/>
        </authorList>
    </citation>
    <scope>NUCLEOTIDE SEQUENCE</scope>
    <source>
        <strain evidence="7">CCMP1661</strain>
    </source>
</reference>
<evidence type="ECO:0000256" key="5">
    <source>
        <dbReference type="ARBA" id="ARBA00023136"/>
    </source>
</evidence>
<evidence type="ECO:0000256" key="6">
    <source>
        <dbReference type="SAM" id="Phobius"/>
    </source>
</evidence>
<feature type="transmembrane region" description="Helical" evidence="6">
    <location>
        <begin position="36"/>
        <end position="54"/>
    </location>
</feature>
<dbReference type="InterPro" id="IPR050367">
    <property type="entry name" value="APC_superfamily"/>
</dbReference>
<evidence type="ECO:0000256" key="1">
    <source>
        <dbReference type="ARBA" id="ARBA00004651"/>
    </source>
</evidence>
<feature type="transmembrane region" description="Helical" evidence="6">
    <location>
        <begin position="275"/>
        <end position="302"/>
    </location>
</feature>
<evidence type="ECO:0000256" key="2">
    <source>
        <dbReference type="ARBA" id="ARBA00022475"/>
    </source>
</evidence>
<dbReference type="PANTHER" id="PTHR42770">
    <property type="entry name" value="AMINO ACID TRANSPORTER-RELATED"/>
    <property type="match status" value="1"/>
</dbReference>
<dbReference type="GO" id="GO:0022857">
    <property type="term" value="F:transmembrane transporter activity"/>
    <property type="evidence" value="ECO:0007669"/>
    <property type="project" value="InterPro"/>
</dbReference>